<dbReference type="InterPro" id="IPR014044">
    <property type="entry name" value="CAP_dom"/>
</dbReference>
<evidence type="ECO:0000313" key="4">
    <source>
        <dbReference type="Proteomes" id="UP000027222"/>
    </source>
</evidence>
<keyword evidence="1" id="KW-0732">Signal</keyword>
<gene>
    <name evidence="3" type="ORF">GALMADRAFT_156544</name>
</gene>
<name>A0A067T6K3_GALM3</name>
<evidence type="ECO:0000313" key="3">
    <source>
        <dbReference type="EMBL" id="KDR75539.1"/>
    </source>
</evidence>
<dbReference type="SMART" id="SM00198">
    <property type="entry name" value="SCP"/>
    <property type="match status" value="1"/>
</dbReference>
<dbReference type="HOGENOM" id="CLU_035730_6_3_1"/>
<sequence length="202" mass="21701">MTKLLTLVSLCAFASTALGSALPTVPEAIQAVINMVESSSDATELLSPSSEVNVTDAWTNEVVSVHNSYRAQYRAPAVTWSNDLYPGTLAWARQCEFHHSSGQGKYGENLFAGTGNPGPGLAQGVKSWMDEASKYDWNHPGFSSGTGHFTQVVWKNSKQVACALADCRGGTIFPQASKYLVCRYAPAGNVQGQYPQNVGRHV</sequence>
<dbReference type="STRING" id="685588.A0A067T6K3"/>
<dbReference type="InterPro" id="IPR035940">
    <property type="entry name" value="CAP_sf"/>
</dbReference>
<proteinExistence type="predicted"/>
<dbReference type="PROSITE" id="PS01010">
    <property type="entry name" value="CRISP_2"/>
    <property type="match status" value="1"/>
</dbReference>
<dbReference type="GO" id="GO:0005576">
    <property type="term" value="C:extracellular region"/>
    <property type="evidence" value="ECO:0007669"/>
    <property type="project" value="InterPro"/>
</dbReference>
<dbReference type="Proteomes" id="UP000027222">
    <property type="component" value="Unassembled WGS sequence"/>
</dbReference>
<dbReference type="AlphaFoldDB" id="A0A067T6K3"/>
<dbReference type="EMBL" id="KL142380">
    <property type="protein sequence ID" value="KDR75539.1"/>
    <property type="molecule type" value="Genomic_DNA"/>
</dbReference>
<accession>A0A067T6K3</accession>
<protein>
    <recommendedName>
        <fullName evidence="2">SCP domain-containing protein</fullName>
    </recommendedName>
</protein>
<dbReference type="PRINTS" id="PR00837">
    <property type="entry name" value="V5TPXLIKE"/>
</dbReference>
<feature type="chain" id="PRO_5001646550" description="SCP domain-containing protein" evidence="1">
    <location>
        <begin position="20"/>
        <end position="202"/>
    </location>
</feature>
<dbReference type="InterPro" id="IPR018244">
    <property type="entry name" value="Allrgn_V5/Tpx1_CS"/>
</dbReference>
<dbReference type="Gene3D" id="3.40.33.10">
    <property type="entry name" value="CAP"/>
    <property type="match status" value="1"/>
</dbReference>
<dbReference type="PROSITE" id="PS01009">
    <property type="entry name" value="CRISP_1"/>
    <property type="match status" value="1"/>
</dbReference>
<feature type="signal peptide" evidence="1">
    <location>
        <begin position="1"/>
        <end position="19"/>
    </location>
</feature>
<reference evidence="4" key="1">
    <citation type="journal article" date="2014" name="Proc. Natl. Acad. Sci. U.S.A.">
        <title>Extensive sampling of basidiomycete genomes demonstrates inadequacy of the white-rot/brown-rot paradigm for wood decay fungi.</title>
        <authorList>
            <person name="Riley R."/>
            <person name="Salamov A.A."/>
            <person name="Brown D.W."/>
            <person name="Nagy L.G."/>
            <person name="Floudas D."/>
            <person name="Held B.W."/>
            <person name="Levasseur A."/>
            <person name="Lombard V."/>
            <person name="Morin E."/>
            <person name="Otillar R."/>
            <person name="Lindquist E.A."/>
            <person name="Sun H."/>
            <person name="LaButti K.M."/>
            <person name="Schmutz J."/>
            <person name="Jabbour D."/>
            <person name="Luo H."/>
            <person name="Baker S.E."/>
            <person name="Pisabarro A.G."/>
            <person name="Walton J.D."/>
            <person name="Blanchette R.A."/>
            <person name="Henrissat B."/>
            <person name="Martin F."/>
            <person name="Cullen D."/>
            <person name="Hibbett D.S."/>
            <person name="Grigoriev I.V."/>
        </authorList>
    </citation>
    <scope>NUCLEOTIDE SEQUENCE [LARGE SCALE GENOMIC DNA]</scope>
    <source>
        <strain evidence="4">CBS 339.88</strain>
    </source>
</reference>
<evidence type="ECO:0000256" key="1">
    <source>
        <dbReference type="SAM" id="SignalP"/>
    </source>
</evidence>
<organism evidence="3 4">
    <name type="scientific">Galerina marginata (strain CBS 339.88)</name>
    <dbReference type="NCBI Taxonomy" id="685588"/>
    <lineage>
        <taxon>Eukaryota</taxon>
        <taxon>Fungi</taxon>
        <taxon>Dikarya</taxon>
        <taxon>Basidiomycota</taxon>
        <taxon>Agaricomycotina</taxon>
        <taxon>Agaricomycetes</taxon>
        <taxon>Agaricomycetidae</taxon>
        <taxon>Agaricales</taxon>
        <taxon>Agaricineae</taxon>
        <taxon>Strophariaceae</taxon>
        <taxon>Galerina</taxon>
    </lineage>
</organism>
<dbReference type="InterPro" id="IPR001283">
    <property type="entry name" value="CRISP-related"/>
</dbReference>
<dbReference type="PANTHER" id="PTHR10334">
    <property type="entry name" value="CYSTEINE-RICH SECRETORY PROTEIN-RELATED"/>
    <property type="match status" value="1"/>
</dbReference>
<dbReference type="OrthoDB" id="337038at2759"/>
<evidence type="ECO:0000259" key="2">
    <source>
        <dbReference type="SMART" id="SM00198"/>
    </source>
</evidence>
<dbReference type="SUPFAM" id="SSF55797">
    <property type="entry name" value="PR-1-like"/>
    <property type="match status" value="1"/>
</dbReference>
<keyword evidence="4" id="KW-1185">Reference proteome</keyword>
<feature type="domain" description="SCP" evidence="2">
    <location>
        <begin position="57"/>
        <end position="192"/>
    </location>
</feature>
<dbReference type="Pfam" id="PF00188">
    <property type="entry name" value="CAP"/>
    <property type="match status" value="1"/>
</dbReference>